<dbReference type="Proteomes" id="UP000051861">
    <property type="component" value="Unassembled WGS sequence"/>
</dbReference>
<proteinExistence type="predicted"/>
<sequence>TILQWLPVNNKDVPKMKTFTFRGESGPVRNMNEQSLARLSLQDVEKINRAARAHLRKWGYPLISKGEISK</sequence>
<protein>
    <submittedName>
        <fullName evidence="1">Uncharacterized protein</fullName>
    </submittedName>
</protein>
<gene>
    <name evidence="1" type="ORF">AMJ44_11650</name>
</gene>
<dbReference type="EMBL" id="LIZX01000152">
    <property type="protein sequence ID" value="KPJ64970.1"/>
    <property type="molecule type" value="Genomic_DNA"/>
</dbReference>
<organism evidence="1 2">
    <name type="scientific">candidate division WOR-1 bacterium DG_54_3</name>
    <dbReference type="NCBI Taxonomy" id="1703775"/>
    <lineage>
        <taxon>Bacteria</taxon>
        <taxon>Bacillati</taxon>
        <taxon>Saganbacteria</taxon>
    </lineage>
</organism>
<feature type="non-terminal residue" evidence="1">
    <location>
        <position position="1"/>
    </location>
</feature>
<evidence type="ECO:0000313" key="2">
    <source>
        <dbReference type="Proteomes" id="UP000051861"/>
    </source>
</evidence>
<reference evidence="1 2" key="1">
    <citation type="journal article" date="2015" name="Microbiome">
        <title>Genomic resolution of linkages in carbon, nitrogen, and sulfur cycling among widespread estuary sediment bacteria.</title>
        <authorList>
            <person name="Baker B.J."/>
            <person name="Lazar C.S."/>
            <person name="Teske A.P."/>
            <person name="Dick G.J."/>
        </authorList>
    </citation>
    <scope>NUCLEOTIDE SEQUENCE [LARGE SCALE GENOMIC DNA]</scope>
    <source>
        <strain evidence="1">DG_54_3</strain>
    </source>
</reference>
<comment type="caution">
    <text evidence="1">The sequence shown here is derived from an EMBL/GenBank/DDBJ whole genome shotgun (WGS) entry which is preliminary data.</text>
</comment>
<name>A0A0S7XRB0_UNCSA</name>
<accession>A0A0S7XRB0</accession>
<dbReference type="AlphaFoldDB" id="A0A0S7XRB0"/>
<evidence type="ECO:0000313" key="1">
    <source>
        <dbReference type="EMBL" id="KPJ64970.1"/>
    </source>
</evidence>